<reference evidence="5 6" key="1">
    <citation type="submission" date="2024-06" db="EMBL/GenBank/DDBJ databases">
        <title>The Natural Products Discovery Center: Release of the First 8490 Sequenced Strains for Exploring Actinobacteria Biosynthetic Diversity.</title>
        <authorList>
            <person name="Kalkreuter E."/>
            <person name="Kautsar S.A."/>
            <person name="Yang D."/>
            <person name="Bader C.D."/>
            <person name="Teijaro C.N."/>
            <person name="Fluegel L."/>
            <person name="Davis C.M."/>
            <person name="Simpson J.R."/>
            <person name="Lauterbach L."/>
            <person name="Steele A.D."/>
            <person name="Gui C."/>
            <person name="Meng S."/>
            <person name="Li G."/>
            <person name="Viehrig K."/>
            <person name="Ye F."/>
            <person name="Su P."/>
            <person name="Kiefer A.F."/>
            <person name="Nichols A."/>
            <person name="Cepeda A.J."/>
            <person name="Yan W."/>
            <person name="Fan B."/>
            <person name="Jiang Y."/>
            <person name="Adhikari A."/>
            <person name="Zheng C.-J."/>
            <person name="Schuster L."/>
            <person name="Cowan T.M."/>
            <person name="Smanski M.J."/>
            <person name="Chevrette M.G."/>
            <person name="De Carvalho L.P.S."/>
            <person name="Shen B."/>
        </authorList>
    </citation>
    <scope>NUCLEOTIDE SEQUENCE [LARGE SCALE GENOMIC DNA]</scope>
    <source>
        <strain evidence="5 6">NPDC000632</strain>
    </source>
</reference>
<evidence type="ECO:0000313" key="5">
    <source>
        <dbReference type="EMBL" id="MER6909312.1"/>
    </source>
</evidence>
<evidence type="ECO:0000256" key="1">
    <source>
        <dbReference type="ARBA" id="ARBA00023015"/>
    </source>
</evidence>
<dbReference type="Proteomes" id="UP001490330">
    <property type="component" value="Unassembled WGS sequence"/>
</dbReference>
<dbReference type="RefSeq" id="WP_350724841.1">
    <property type="nucleotide sequence ID" value="NZ_JBEPCO010000060.1"/>
</dbReference>
<dbReference type="PRINTS" id="PR00032">
    <property type="entry name" value="HTHARAC"/>
</dbReference>
<dbReference type="Pfam" id="PF14525">
    <property type="entry name" value="AraC_binding_2"/>
    <property type="match status" value="1"/>
</dbReference>
<keyword evidence="1" id="KW-0805">Transcription regulation</keyword>
<accession>A0ABV1VS36</accession>
<evidence type="ECO:0000259" key="4">
    <source>
        <dbReference type="PROSITE" id="PS01124"/>
    </source>
</evidence>
<organism evidence="5 6">
    <name type="scientific">Streptomyces flaveolus</name>
    <dbReference type="NCBI Taxonomy" id="67297"/>
    <lineage>
        <taxon>Bacteria</taxon>
        <taxon>Bacillati</taxon>
        <taxon>Actinomycetota</taxon>
        <taxon>Actinomycetes</taxon>
        <taxon>Kitasatosporales</taxon>
        <taxon>Streptomycetaceae</taxon>
        <taxon>Streptomyces</taxon>
    </lineage>
</organism>
<dbReference type="Gene3D" id="1.10.10.60">
    <property type="entry name" value="Homeodomain-like"/>
    <property type="match status" value="1"/>
</dbReference>
<name>A0ABV1VS36_9ACTN</name>
<dbReference type="Pfam" id="PF12833">
    <property type="entry name" value="HTH_18"/>
    <property type="match status" value="1"/>
</dbReference>
<dbReference type="InterPro" id="IPR009057">
    <property type="entry name" value="Homeodomain-like_sf"/>
</dbReference>
<comment type="caution">
    <text evidence="5">The sequence shown here is derived from an EMBL/GenBank/DDBJ whole genome shotgun (WGS) entry which is preliminary data.</text>
</comment>
<dbReference type="InterPro" id="IPR035418">
    <property type="entry name" value="AraC-bd_2"/>
</dbReference>
<keyword evidence="6" id="KW-1185">Reference proteome</keyword>
<gene>
    <name evidence="5" type="ORF">ABT322_37430</name>
</gene>
<dbReference type="InterPro" id="IPR020449">
    <property type="entry name" value="Tscrpt_reg_AraC-type_HTH"/>
</dbReference>
<dbReference type="EMBL" id="JBEPCV010000063">
    <property type="protein sequence ID" value="MER6909312.1"/>
    <property type="molecule type" value="Genomic_DNA"/>
</dbReference>
<dbReference type="SUPFAM" id="SSF46689">
    <property type="entry name" value="Homeodomain-like"/>
    <property type="match status" value="1"/>
</dbReference>
<keyword evidence="2" id="KW-0238">DNA-binding</keyword>
<dbReference type="SMART" id="SM00342">
    <property type="entry name" value="HTH_ARAC"/>
    <property type="match status" value="1"/>
</dbReference>
<sequence>MLPDSPPPEPLGRPSGTVRTTARLGRLRVVTADGDPSPAPWTARLIAPGDDEYLVVMLLDGGAADVEQDGREIQLRPGEIVFCDSARPSRIMFHQPFRSTSLVLPRRLVGLREADLRGLTATAIGPDTLLGSLLPALLGRLADTAAVCPPGTGEALARSIVDLLAVLVEERRAGEAADAPTAAQVWLTRIRDHIDRHLADPTLSPEAVAAAHHISVRYLHRLFQAEDTTVGRWIQRRRLEECRRELARRDAADRTVAAVARRWGFTNATHFSRVFRAAYGMSPGEWRASALPKPRTVAPVRGGRAVPRAAAA</sequence>
<proteinExistence type="predicted"/>
<dbReference type="InterPro" id="IPR018060">
    <property type="entry name" value="HTH_AraC"/>
</dbReference>
<evidence type="ECO:0000256" key="2">
    <source>
        <dbReference type="ARBA" id="ARBA00023125"/>
    </source>
</evidence>
<dbReference type="PANTHER" id="PTHR46796">
    <property type="entry name" value="HTH-TYPE TRANSCRIPTIONAL ACTIVATOR RHAS-RELATED"/>
    <property type="match status" value="1"/>
</dbReference>
<dbReference type="PANTHER" id="PTHR46796:SF6">
    <property type="entry name" value="ARAC SUBFAMILY"/>
    <property type="match status" value="1"/>
</dbReference>
<evidence type="ECO:0000256" key="3">
    <source>
        <dbReference type="ARBA" id="ARBA00023163"/>
    </source>
</evidence>
<protein>
    <submittedName>
        <fullName evidence="5">Helix-turn-helix domain-containing protein</fullName>
    </submittedName>
</protein>
<dbReference type="PROSITE" id="PS01124">
    <property type="entry name" value="HTH_ARAC_FAMILY_2"/>
    <property type="match status" value="1"/>
</dbReference>
<evidence type="ECO:0000313" key="6">
    <source>
        <dbReference type="Proteomes" id="UP001490330"/>
    </source>
</evidence>
<dbReference type="InterPro" id="IPR050204">
    <property type="entry name" value="AraC_XylS_family_regulators"/>
</dbReference>
<feature type="domain" description="HTH araC/xylS-type" evidence="4">
    <location>
        <begin position="188"/>
        <end position="289"/>
    </location>
</feature>
<keyword evidence="3" id="KW-0804">Transcription</keyword>